<gene>
    <name evidence="3" type="ORF">SAMN04488044_1085</name>
</gene>
<reference evidence="4" key="1">
    <citation type="submission" date="2016-11" db="EMBL/GenBank/DDBJ databases">
        <authorList>
            <person name="Varghese N."/>
            <person name="Submissions S."/>
        </authorList>
    </citation>
    <scope>NUCLEOTIDE SEQUENCE [LARGE SCALE GENOMIC DNA]</scope>
    <source>
        <strain evidence="4">DSM 28223</strain>
    </source>
</reference>
<name>A0A1M5KV70_9RHOB</name>
<dbReference type="SMART" id="SM00028">
    <property type="entry name" value="TPR"/>
    <property type="match status" value="3"/>
</dbReference>
<dbReference type="RefSeq" id="WP_072791371.1">
    <property type="nucleotide sequence ID" value="NZ_FQWM01000001.1"/>
</dbReference>
<dbReference type="PROSITE" id="PS50005">
    <property type="entry name" value="TPR"/>
    <property type="match status" value="2"/>
</dbReference>
<organism evidence="3 4">
    <name type="scientific">Cognatishimia maritima</name>
    <dbReference type="NCBI Taxonomy" id="870908"/>
    <lineage>
        <taxon>Bacteria</taxon>
        <taxon>Pseudomonadati</taxon>
        <taxon>Pseudomonadota</taxon>
        <taxon>Alphaproteobacteria</taxon>
        <taxon>Rhodobacterales</taxon>
        <taxon>Paracoccaceae</taxon>
        <taxon>Cognatishimia</taxon>
    </lineage>
</organism>
<dbReference type="AlphaFoldDB" id="A0A1M5KV70"/>
<feature type="chain" id="PRO_5012861304" evidence="2">
    <location>
        <begin position="21"/>
        <end position="191"/>
    </location>
</feature>
<keyword evidence="2" id="KW-0732">Signal</keyword>
<evidence type="ECO:0000313" key="3">
    <source>
        <dbReference type="EMBL" id="SHG56704.1"/>
    </source>
</evidence>
<feature type="repeat" description="TPR" evidence="1">
    <location>
        <begin position="113"/>
        <end position="146"/>
    </location>
</feature>
<accession>A0A1M5KV70</accession>
<keyword evidence="1" id="KW-0802">TPR repeat</keyword>
<dbReference type="SUPFAM" id="SSF48452">
    <property type="entry name" value="TPR-like"/>
    <property type="match status" value="1"/>
</dbReference>
<dbReference type="Gene3D" id="1.25.40.10">
    <property type="entry name" value="Tetratricopeptide repeat domain"/>
    <property type="match status" value="1"/>
</dbReference>
<dbReference type="EMBL" id="FQWM01000001">
    <property type="protein sequence ID" value="SHG56704.1"/>
    <property type="molecule type" value="Genomic_DNA"/>
</dbReference>
<evidence type="ECO:0000256" key="1">
    <source>
        <dbReference type="PROSITE-ProRule" id="PRU00339"/>
    </source>
</evidence>
<dbReference type="Proteomes" id="UP000184211">
    <property type="component" value="Unassembled WGS sequence"/>
</dbReference>
<feature type="signal peptide" evidence="2">
    <location>
        <begin position="1"/>
        <end position="20"/>
    </location>
</feature>
<feature type="repeat" description="TPR" evidence="1">
    <location>
        <begin position="79"/>
        <end position="112"/>
    </location>
</feature>
<sequence length="191" mass="20849">MTAKRKRLPKVFLILGFALAACSTGGLGTSTDSPFAPSIDARKEAVDQTLVGHRLMDAGEYELALEAYTRVAAKEGLTADVLANIGSANLKLGRLGQSEDNFRDAIEQDETRPEIWNNLGIVLLEAGQTAEAVQLLRKAYALDNGESDAIRDNLRLALAKMENPAYDGPQLEEEFKLVRRGSNDYLLQKTP</sequence>
<dbReference type="OrthoDB" id="495305at2"/>
<dbReference type="STRING" id="870908.SAMN04488044_1085"/>
<evidence type="ECO:0000256" key="2">
    <source>
        <dbReference type="SAM" id="SignalP"/>
    </source>
</evidence>
<proteinExistence type="predicted"/>
<dbReference type="InterPro" id="IPR011990">
    <property type="entry name" value="TPR-like_helical_dom_sf"/>
</dbReference>
<evidence type="ECO:0000313" key="4">
    <source>
        <dbReference type="Proteomes" id="UP000184211"/>
    </source>
</evidence>
<dbReference type="Pfam" id="PF13432">
    <property type="entry name" value="TPR_16"/>
    <property type="match status" value="1"/>
</dbReference>
<protein>
    <submittedName>
        <fullName evidence="3">TPR repeat-containing protein</fullName>
    </submittedName>
</protein>
<dbReference type="PROSITE" id="PS51257">
    <property type="entry name" value="PROKAR_LIPOPROTEIN"/>
    <property type="match status" value="1"/>
</dbReference>
<dbReference type="InterPro" id="IPR019734">
    <property type="entry name" value="TPR_rpt"/>
</dbReference>
<keyword evidence="4" id="KW-1185">Reference proteome</keyword>